<evidence type="ECO:0000256" key="4">
    <source>
        <dbReference type="ARBA" id="ARBA00022912"/>
    </source>
</evidence>
<dbReference type="EMBL" id="CP041666">
    <property type="protein sequence ID" value="QDP41463.1"/>
    <property type="molecule type" value="Genomic_DNA"/>
</dbReference>
<dbReference type="KEGG" id="aqt:FN924_15550"/>
<name>A0A516KJ95_9BACI</name>
<organism evidence="6 7">
    <name type="scientific">Radiobacillus deserti</name>
    <dbReference type="NCBI Taxonomy" id="2594883"/>
    <lineage>
        <taxon>Bacteria</taxon>
        <taxon>Bacillati</taxon>
        <taxon>Bacillota</taxon>
        <taxon>Bacilli</taxon>
        <taxon>Bacillales</taxon>
        <taxon>Bacillaceae</taxon>
        <taxon>Radiobacillus</taxon>
    </lineage>
</organism>
<comment type="catalytic activity">
    <reaction evidence="5">
        <text>O-phospho-L-tyrosyl-[protein] + H2O = L-tyrosyl-[protein] + phosphate</text>
        <dbReference type="Rhea" id="RHEA:10684"/>
        <dbReference type="Rhea" id="RHEA-COMP:10136"/>
        <dbReference type="Rhea" id="RHEA-COMP:20101"/>
        <dbReference type="ChEBI" id="CHEBI:15377"/>
        <dbReference type="ChEBI" id="CHEBI:43474"/>
        <dbReference type="ChEBI" id="CHEBI:46858"/>
        <dbReference type="ChEBI" id="CHEBI:61978"/>
        <dbReference type="EC" id="3.1.3.48"/>
    </reaction>
</comment>
<sequence>MLFELQIQGYKPIIAQPEKNKSFQDNPSEHYELVKKGALTQISALSLNGVFGKKVQKFANQLLKLNLTHFIASSARSSKQLQLRSAVDQIEKKHGSSIAFTLTENQSSIRWKSSGRRRTNSV</sequence>
<dbReference type="AlphaFoldDB" id="A0A516KJ95"/>
<evidence type="ECO:0000256" key="3">
    <source>
        <dbReference type="ARBA" id="ARBA00022801"/>
    </source>
</evidence>
<dbReference type="PANTHER" id="PTHR39181:SF1">
    <property type="entry name" value="TYROSINE-PROTEIN PHOSPHATASE YWQE"/>
    <property type="match status" value="1"/>
</dbReference>
<dbReference type="Gene3D" id="3.20.20.140">
    <property type="entry name" value="Metal-dependent hydrolases"/>
    <property type="match status" value="1"/>
</dbReference>
<evidence type="ECO:0000313" key="7">
    <source>
        <dbReference type="Proteomes" id="UP000315215"/>
    </source>
</evidence>
<gene>
    <name evidence="6" type="ORF">FN924_15550</name>
</gene>
<dbReference type="GO" id="GO:0004725">
    <property type="term" value="F:protein tyrosine phosphatase activity"/>
    <property type="evidence" value="ECO:0007669"/>
    <property type="project" value="UniProtKB-EC"/>
</dbReference>
<keyword evidence="3" id="KW-0378">Hydrolase</keyword>
<dbReference type="OrthoDB" id="9788539at2"/>
<dbReference type="InterPro" id="IPR016667">
    <property type="entry name" value="Caps_polysacc_synth_CpsB/CapC"/>
</dbReference>
<dbReference type="GO" id="GO:0030145">
    <property type="term" value="F:manganese ion binding"/>
    <property type="evidence" value="ECO:0007669"/>
    <property type="project" value="InterPro"/>
</dbReference>
<dbReference type="EC" id="3.1.3.48" evidence="2"/>
<dbReference type="PANTHER" id="PTHR39181">
    <property type="entry name" value="TYROSINE-PROTEIN PHOSPHATASE YWQE"/>
    <property type="match status" value="1"/>
</dbReference>
<dbReference type="Proteomes" id="UP000315215">
    <property type="component" value="Chromosome"/>
</dbReference>
<evidence type="ECO:0000256" key="1">
    <source>
        <dbReference type="ARBA" id="ARBA00005750"/>
    </source>
</evidence>
<protein>
    <recommendedName>
        <fullName evidence="2">protein-tyrosine-phosphatase</fullName>
        <ecNumber evidence="2">3.1.3.48</ecNumber>
    </recommendedName>
</protein>
<dbReference type="Pfam" id="PF19567">
    <property type="entry name" value="CpsB_CapC"/>
    <property type="match status" value="1"/>
</dbReference>
<proteinExistence type="inferred from homology"/>
<accession>A0A516KJ95</accession>
<keyword evidence="4" id="KW-0904">Protein phosphatase</keyword>
<reference evidence="6 7" key="1">
    <citation type="submission" date="2019-07" db="EMBL/GenBank/DDBJ databases">
        <authorList>
            <person name="Li J."/>
        </authorList>
    </citation>
    <scope>NUCLEOTIDE SEQUENCE [LARGE SCALE GENOMIC DNA]</scope>
    <source>
        <strain evidence="6 7">TKL69</strain>
    </source>
</reference>
<evidence type="ECO:0000256" key="2">
    <source>
        <dbReference type="ARBA" id="ARBA00013064"/>
    </source>
</evidence>
<comment type="similarity">
    <text evidence="1">Belongs to the metallo-dependent hydrolases superfamily. CpsB/CapC family.</text>
</comment>
<keyword evidence="7" id="KW-1185">Reference proteome</keyword>
<evidence type="ECO:0000256" key="5">
    <source>
        <dbReference type="ARBA" id="ARBA00051722"/>
    </source>
</evidence>
<evidence type="ECO:0000313" key="6">
    <source>
        <dbReference type="EMBL" id="QDP41463.1"/>
    </source>
</evidence>